<dbReference type="PATRIC" id="fig|1938.6.peg.1059"/>
<feature type="signal peptide" evidence="2">
    <location>
        <begin position="1"/>
        <end position="21"/>
    </location>
</feature>
<proteinExistence type="predicted"/>
<name>A0A0L8LCA1_STRVR</name>
<dbReference type="OrthoDB" id="4224353at2"/>
<dbReference type="PROSITE" id="PS51257">
    <property type="entry name" value="PROKAR_LIPOPROTEIN"/>
    <property type="match status" value="1"/>
</dbReference>
<feature type="compositionally biased region" description="Low complexity" evidence="1">
    <location>
        <begin position="36"/>
        <end position="48"/>
    </location>
</feature>
<organism evidence="4 5">
    <name type="scientific">Streptomyces viridochromogenes</name>
    <dbReference type="NCBI Taxonomy" id="1938"/>
    <lineage>
        <taxon>Bacteria</taxon>
        <taxon>Bacillati</taxon>
        <taxon>Actinomycetota</taxon>
        <taxon>Actinomycetes</taxon>
        <taxon>Kitasatosporales</taxon>
        <taxon>Streptomycetaceae</taxon>
        <taxon>Streptomyces</taxon>
    </lineage>
</organism>
<feature type="chain" id="PRO_5038345918" description="DUF4232 domain-containing protein" evidence="2">
    <location>
        <begin position="22"/>
        <end position="217"/>
    </location>
</feature>
<dbReference type="Pfam" id="PF14016">
    <property type="entry name" value="DUF4232"/>
    <property type="match status" value="1"/>
</dbReference>
<dbReference type="EMBL" id="LGUP01000025">
    <property type="protein sequence ID" value="KOG35641.1"/>
    <property type="molecule type" value="Genomic_DNA"/>
</dbReference>
<feature type="region of interest" description="Disordered" evidence="1">
    <location>
        <begin position="27"/>
        <end position="81"/>
    </location>
</feature>
<feature type="domain" description="DUF4232" evidence="3">
    <location>
        <begin position="86"/>
        <end position="207"/>
    </location>
</feature>
<sequence length="217" mass="21867">MSTVRRAAVVLVAASALALTACGPSEDGAAGGTEVPTAAPTASGAPSTPAEPTPSSPAKTSKPAKPTTPSEPGTPSTDPDYDVFPCSTYDVTFTASLAEPTTSSYLLKITNKSGKPCRVLGHPVVTFGDLDGQATERGAAPGIEDAIRLAPGQSAYAGLMGGLKTSKSKTVSSIAMTMNTESDLTQVPLKASTPGLNVSDDNSVTPWVDNAEDALSL</sequence>
<comment type="caution">
    <text evidence="4">The sequence shown here is derived from an EMBL/GenBank/DDBJ whole genome shotgun (WGS) entry which is preliminary data.</text>
</comment>
<evidence type="ECO:0000256" key="1">
    <source>
        <dbReference type="SAM" id="MobiDB-lite"/>
    </source>
</evidence>
<dbReference type="Proteomes" id="UP000037023">
    <property type="component" value="Unassembled WGS sequence"/>
</dbReference>
<evidence type="ECO:0000313" key="5">
    <source>
        <dbReference type="Proteomes" id="UP000037023"/>
    </source>
</evidence>
<accession>A0A0L8LCA1</accession>
<reference evidence="4 5" key="1">
    <citation type="submission" date="2015-06" db="EMBL/GenBank/DDBJ databases">
        <authorList>
            <person name="Hoefler B.C."/>
            <person name="Straight P.D."/>
        </authorList>
    </citation>
    <scope>NUCLEOTIDE SEQUENCE [LARGE SCALE GENOMIC DNA]</scope>
    <source>
        <strain evidence="4 5">NRRL 3427</strain>
    </source>
</reference>
<dbReference type="InterPro" id="IPR025326">
    <property type="entry name" value="DUF4232"/>
</dbReference>
<evidence type="ECO:0000313" key="4">
    <source>
        <dbReference type="EMBL" id="KOG35641.1"/>
    </source>
</evidence>
<dbReference type="AlphaFoldDB" id="A0A0L8LCA1"/>
<gene>
    <name evidence="4" type="ORF">ADK34_04795</name>
</gene>
<dbReference type="RefSeq" id="WP_033209309.1">
    <property type="nucleotide sequence ID" value="NZ_LGUP01000025.1"/>
</dbReference>
<protein>
    <recommendedName>
        <fullName evidence="3">DUF4232 domain-containing protein</fullName>
    </recommendedName>
</protein>
<evidence type="ECO:0000256" key="2">
    <source>
        <dbReference type="SAM" id="SignalP"/>
    </source>
</evidence>
<keyword evidence="2" id="KW-0732">Signal</keyword>
<evidence type="ECO:0000259" key="3">
    <source>
        <dbReference type="Pfam" id="PF14016"/>
    </source>
</evidence>
<feature type="compositionally biased region" description="Low complexity" evidence="1">
    <location>
        <begin position="56"/>
        <end position="78"/>
    </location>
</feature>